<feature type="domain" description="C2H2-type" evidence="3">
    <location>
        <begin position="181"/>
        <end position="209"/>
    </location>
</feature>
<keyword evidence="1" id="KW-0479">Metal-binding</keyword>
<keyword evidence="5" id="KW-1185">Reference proteome</keyword>
<comment type="caution">
    <text evidence="4">The sequence shown here is derived from an EMBL/GenBank/DDBJ whole genome shotgun (WGS) entry which is preliminary data.</text>
</comment>
<dbReference type="SUPFAM" id="SSF57667">
    <property type="entry name" value="beta-beta-alpha zinc fingers"/>
    <property type="match status" value="1"/>
</dbReference>
<feature type="compositionally biased region" description="Low complexity" evidence="2">
    <location>
        <begin position="38"/>
        <end position="52"/>
    </location>
</feature>
<sequence>MDPNQQYYQQQSTSNSRSLSSTTDPHLQDPRYQQNYMQTAGYPQTQGQGYQQSAVYYPNDPRRVPHSTSYPGAVPQTHQMAYAGTHAVSAPGALPYPSPSQAPHAQSAAAPGAYRAQPAQHAPVPTYPPSSSYTQEYFTTPAQGMRLTHGGTSSAGYASHSHQAHAHAYAPPASPEGSERFPCDKCDKTFSRAHDRKRHHESQHSTHPYFHRCRFCNKEFSRADSLKRHIDNGCEKDPAFQPE</sequence>
<keyword evidence="1" id="KW-0863">Zinc-finger</keyword>
<dbReference type="Proteomes" id="UP000703269">
    <property type="component" value="Unassembled WGS sequence"/>
</dbReference>
<evidence type="ECO:0000313" key="4">
    <source>
        <dbReference type="EMBL" id="GJE92755.1"/>
    </source>
</evidence>
<name>A0A9P3LEY7_9APHY</name>
<dbReference type="Pfam" id="PF00096">
    <property type="entry name" value="zf-C2H2"/>
    <property type="match status" value="2"/>
</dbReference>
<dbReference type="PROSITE" id="PS00028">
    <property type="entry name" value="ZINC_FINGER_C2H2_1"/>
    <property type="match status" value="1"/>
</dbReference>
<reference evidence="4 5" key="1">
    <citation type="submission" date="2021-08" db="EMBL/GenBank/DDBJ databases">
        <title>Draft Genome Sequence of Phanerochaete sordida strain YK-624.</title>
        <authorList>
            <person name="Mori T."/>
            <person name="Dohra H."/>
            <person name="Suzuki T."/>
            <person name="Kawagishi H."/>
            <person name="Hirai H."/>
        </authorList>
    </citation>
    <scope>NUCLEOTIDE SEQUENCE [LARGE SCALE GENOMIC DNA]</scope>
    <source>
        <strain evidence="4 5">YK-624</strain>
    </source>
</reference>
<dbReference type="InterPro" id="IPR013087">
    <property type="entry name" value="Znf_C2H2_type"/>
</dbReference>
<dbReference type="OrthoDB" id="8922241at2759"/>
<feature type="domain" description="C2H2-type" evidence="3">
    <location>
        <begin position="211"/>
        <end position="238"/>
    </location>
</feature>
<keyword evidence="1" id="KW-0862">Zinc</keyword>
<proteinExistence type="predicted"/>
<dbReference type="PROSITE" id="PS50157">
    <property type="entry name" value="ZINC_FINGER_C2H2_2"/>
    <property type="match status" value="2"/>
</dbReference>
<dbReference type="Gene3D" id="3.30.160.60">
    <property type="entry name" value="Classic Zinc Finger"/>
    <property type="match status" value="1"/>
</dbReference>
<dbReference type="InterPro" id="IPR036236">
    <property type="entry name" value="Znf_C2H2_sf"/>
</dbReference>
<evidence type="ECO:0000259" key="3">
    <source>
        <dbReference type="PROSITE" id="PS50157"/>
    </source>
</evidence>
<feature type="region of interest" description="Disordered" evidence="2">
    <location>
        <begin position="1"/>
        <end position="74"/>
    </location>
</feature>
<protein>
    <recommendedName>
        <fullName evidence="3">C2H2-type domain-containing protein</fullName>
    </recommendedName>
</protein>
<dbReference type="EMBL" id="BPQB01000028">
    <property type="protein sequence ID" value="GJE92755.1"/>
    <property type="molecule type" value="Genomic_DNA"/>
</dbReference>
<evidence type="ECO:0000256" key="1">
    <source>
        <dbReference type="PROSITE-ProRule" id="PRU00042"/>
    </source>
</evidence>
<feature type="compositionally biased region" description="Low complexity" evidence="2">
    <location>
        <begin position="1"/>
        <end position="23"/>
    </location>
</feature>
<dbReference type="SMART" id="SM00355">
    <property type="entry name" value="ZnF_C2H2"/>
    <property type="match status" value="2"/>
</dbReference>
<feature type="region of interest" description="Disordered" evidence="2">
    <location>
        <begin position="92"/>
        <end position="180"/>
    </location>
</feature>
<accession>A0A9P3LEY7</accession>
<organism evidence="4 5">
    <name type="scientific">Phanerochaete sordida</name>
    <dbReference type="NCBI Taxonomy" id="48140"/>
    <lineage>
        <taxon>Eukaryota</taxon>
        <taxon>Fungi</taxon>
        <taxon>Dikarya</taxon>
        <taxon>Basidiomycota</taxon>
        <taxon>Agaricomycotina</taxon>
        <taxon>Agaricomycetes</taxon>
        <taxon>Polyporales</taxon>
        <taxon>Phanerochaetaceae</taxon>
        <taxon>Phanerochaete</taxon>
    </lineage>
</organism>
<evidence type="ECO:0000313" key="5">
    <source>
        <dbReference type="Proteomes" id="UP000703269"/>
    </source>
</evidence>
<feature type="compositionally biased region" description="Low complexity" evidence="2">
    <location>
        <begin position="101"/>
        <end position="120"/>
    </location>
</feature>
<evidence type="ECO:0000256" key="2">
    <source>
        <dbReference type="SAM" id="MobiDB-lite"/>
    </source>
</evidence>
<dbReference type="AlphaFoldDB" id="A0A9P3LEY7"/>
<feature type="compositionally biased region" description="Low complexity" evidence="2">
    <location>
        <begin position="154"/>
        <end position="171"/>
    </location>
</feature>
<dbReference type="GO" id="GO:0008270">
    <property type="term" value="F:zinc ion binding"/>
    <property type="evidence" value="ECO:0007669"/>
    <property type="project" value="UniProtKB-KW"/>
</dbReference>
<gene>
    <name evidence="4" type="ORF">PsYK624_089110</name>
</gene>